<dbReference type="GO" id="GO:0003676">
    <property type="term" value="F:nucleic acid binding"/>
    <property type="evidence" value="ECO:0007669"/>
    <property type="project" value="InterPro"/>
</dbReference>
<dbReference type="EMBL" id="CAJNOJ010000193">
    <property type="protein sequence ID" value="CAF1270916.1"/>
    <property type="molecule type" value="Genomic_DNA"/>
</dbReference>
<gene>
    <name evidence="5" type="ORF">EDS130_LOCUS29025</name>
</gene>
<dbReference type="Gene3D" id="2.40.10.500">
    <property type="match status" value="1"/>
</dbReference>
<evidence type="ECO:0000256" key="4">
    <source>
        <dbReference type="PROSITE-ProRule" id="PRU00504"/>
    </source>
</evidence>
<dbReference type="InterPro" id="IPR011042">
    <property type="entry name" value="6-blade_b-propeller_TolB-like"/>
</dbReference>
<dbReference type="CDD" id="cd05819">
    <property type="entry name" value="NHL"/>
    <property type="match status" value="1"/>
</dbReference>
<sequence>MLKSSVLWIGAAGADRWSTAGITIVNSTYVTSVNGLFIDPGDTLYFVDETANAVVWKLDKGSTVPVIIAGVKAVTGSTAGLFSNPQAVYVDSKQNMYVSDLMNHRIQKFINGSTVGTTVAGITSTPGSQLNQLRGPRYLWVDPNEEYIYIAESDNSRVMRHRTNSTSGTDGVLIAGGNGQGNAITQLSYPYGIYYAPNISNYLYITNIANSCVMKWAINATSGTFVAGVPGTSGSNATLLNTPVGIKIDAFMNMFVVDNQNHRVQMFCNNSQIGITVAGNGVAEDDGIQYIEHSPSGSIQVGFGGYFDNDAIINQFTRLFKMLPFKQAYANHKFHVIVDNVRTHSAKHYSVEDFGMKPGTRCKTDKIFYRDEDGKKTIYRLLFLQLVATKDNQKAYSSWQKNLISKLEMVANDYGVAVSFSPKFHCELNPIEGLWAYQKQFVRSRTDQTFPTMLKLIQKSRINFIEKNVSLKLIRRFWRTLVAYKRGDSYEDVLKMYSSSMCTANVISHRQITNSNLDN</sequence>
<organism evidence="5 6">
    <name type="scientific">Adineta ricciae</name>
    <name type="common">Rotifer</name>
    <dbReference type="NCBI Taxonomy" id="249248"/>
    <lineage>
        <taxon>Eukaryota</taxon>
        <taxon>Metazoa</taxon>
        <taxon>Spiralia</taxon>
        <taxon>Gnathifera</taxon>
        <taxon>Rotifera</taxon>
        <taxon>Eurotatoria</taxon>
        <taxon>Bdelloidea</taxon>
        <taxon>Adinetida</taxon>
        <taxon>Adinetidae</taxon>
        <taxon>Adineta</taxon>
    </lineage>
</organism>
<dbReference type="PROSITE" id="PS51125">
    <property type="entry name" value="NHL"/>
    <property type="match status" value="1"/>
</dbReference>
<keyword evidence="2" id="KW-0677">Repeat</keyword>
<dbReference type="OrthoDB" id="10039611at2759"/>
<protein>
    <recommendedName>
        <fullName evidence="7">Tc1-like transposase DDE domain-containing protein</fullName>
    </recommendedName>
</protein>
<dbReference type="PANTHER" id="PTHR10680">
    <property type="entry name" value="PEPTIDYL-GLYCINE ALPHA-AMIDATING MONOOXYGENASE"/>
    <property type="match status" value="1"/>
</dbReference>
<evidence type="ECO:0000256" key="1">
    <source>
        <dbReference type="ARBA" id="ARBA00022729"/>
    </source>
</evidence>
<evidence type="ECO:0000256" key="2">
    <source>
        <dbReference type="ARBA" id="ARBA00022737"/>
    </source>
</evidence>
<name>A0A815BAA9_ADIRI</name>
<feature type="repeat" description="NHL" evidence="4">
    <location>
        <begin position="69"/>
        <end position="112"/>
    </location>
</feature>
<evidence type="ECO:0000313" key="5">
    <source>
        <dbReference type="EMBL" id="CAF1270916.1"/>
    </source>
</evidence>
<evidence type="ECO:0000313" key="6">
    <source>
        <dbReference type="Proteomes" id="UP000663852"/>
    </source>
</evidence>
<dbReference type="SUPFAM" id="SSF101898">
    <property type="entry name" value="NHL repeat"/>
    <property type="match status" value="1"/>
</dbReference>
<keyword evidence="1" id="KW-0732">Signal</keyword>
<dbReference type="InterPro" id="IPR001258">
    <property type="entry name" value="NHL_repeat"/>
</dbReference>
<dbReference type="InterPro" id="IPR036397">
    <property type="entry name" value="RNaseH_sf"/>
</dbReference>
<dbReference type="Gene3D" id="2.120.10.30">
    <property type="entry name" value="TolB, C-terminal domain"/>
    <property type="match status" value="1"/>
</dbReference>
<dbReference type="Proteomes" id="UP000663852">
    <property type="component" value="Unassembled WGS sequence"/>
</dbReference>
<dbReference type="PANTHER" id="PTHR10680:SF14">
    <property type="entry name" value="PEPTIDYL-GLYCINE ALPHA-AMIDATING MONOOXYGENASE"/>
    <property type="match status" value="1"/>
</dbReference>
<proteinExistence type="predicted"/>
<accession>A0A815BAA9</accession>
<dbReference type="AlphaFoldDB" id="A0A815BAA9"/>
<reference evidence="5" key="1">
    <citation type="submission" date="2021-02" db="EMBL/GenBank/DDBJ databases">
        <authorList>
            <person name="Nowell W R."/>
        </authorList>
    </citation>
    <scope>NUCLEOTIDE SEQUENCE</scope>
</reference>
<evidence type="ECO:0000256" key="3">
    <source>
        <dbReference type="ARBA" id="ARBA00023180"/>
    </source>
</evidence>
<comment type="caution">
    <text evidence="5">The sequence shown here is derived from an EMBL/GenBank/DDBJ whole genome shotgun (WGS) entry which is preliminary data.</text>
</comment>
<dbReference type="Gene3D" id="3.30.420.10">
    <property type="entry name" value="Ribonuclease H-like superfamily/Ribonuclease H"/>
    <property type="match status" value="1"/>
</dbReference>
<evidence type="ECO:0008006" key="7">
    <source>
        <dbReference type="Google" id="ProtNLM"/>
    </source>
</evidence>
<keyword evidence="3" id="KW-0325">Glycoprotein</keyword>
<dbReference type="GO" id="GO:0005576">
    <property type="term" value="C:extracellular region"/>
    <property type="evidence" value="ECO:0007669"/>
    <property type="project" value="TreeGrafter"/>
</dbReference>